<keyword evidence="2" id="KW-1185">Reference proteome</keyword>
<dbReference type="Proteomes" id="UP001153148">
    <property type="component" value="Unassembled WGS sequence"/>
</dbReference>
<dbReference type="EMBL" id="CAJPIN010023444">
    <property type="protein sequence ID" value="CAG2062963.1"/>
    <property type="molecule type" value="Genomic_DNA"/>
</dbReference>
<feature type="non-terminal residue" evidence="1">
    <location>
        <position position="125"/>
    </location>
</feature>
<organism evidence="1 2">
    <name type="scientific">Timema podura</name>
    <name type="common">Walking stick</name>
    <dbReference type="NCBI Taxonomy" id="61482"/>
    <lineage>
        <taxon>Eukaryota</taxon>
        <taxon>Metazoa</taxon>
        <taxon>Ecdysozoa</taxon>
        <taxon>Arthropoda</taxon>
        <taxon>Hexapoda</taxon>
        <taxon>Insecta</taxon>
        <taxon>Pterygota</taxon>
        <taxon>Neoptera</taxon>
        <taxon>Polyneoptera</taxon>
        <taxon>Phasmatodea</taxon>
        <taxon>Timematodea</taxon>
        <taxon>Timematoidea</taxon>
        <taxon>Timematidae</taxon>
        <taxon>Timema</taxon>
    </lineage>
</organism>
<evidence type="ECO:0000313" key="1">
    <source>
        <dbReference type="EMBL" id="CAG2062963.1"/>
    </source>
</evidence>
<reference evidence="1" key="1">
    <citation type="submission" date="2021-03" db="EMBL/GenBank/DDBJ databases">
        <authorList>
            <person name="Tran Van P."/>
        </authorList>
    </citation>
    <scope>NUCLEOTIDE SEQUENCE</scope>
</reference>
<proteinExistence type="predicted"/>
<evidence type="ECO:0000313" key="2">
    <source>
        <dbReference type="Proteomes" id="UP001153148"/>
    </source>
</evidence>
<name>A0ABN7PBZ8_TIMPD</name>
<gene>
    <name evidence="1" type="ORF">TPAB3V08_LOCUS9911</name>
</gene>
<feature type="non-terminal residue" evidence="1">
    <location>
        <position position="1"/>
    </location>
</feature>
<sequence length="125" mass="13812">KEGCSSRNPTSGELLERTVADKFKLTEKGCILFTTSRLILSVDKLDAVGSWLNIDFSSCETNVDEVETPGKKRIRKPISGVSARAVDEFTRDSISQFIHNLRTVCYTRTSYQIKPGSKVGPQGVV</sequence>
<accession>A0ABN7PBZ8</accession>
<comment type="caution">
    <text evidence="1">The sequence shown here is derived from an EMBL/GenBank/DDBJ whole genome shotgun (WGS) entry which is preliminary data.</text>
</comment>
<protein>
    <submittedName>
        <fullName evidence="1">Uncharacterized protein</fullName>
    </submittedName>
</protein>